<feature type="compositionally biased region" description="Basic and acidic residues" evidence="1">
    <location>
        <begin position="82"/>
        <end position="92"/>
    </location>
</feature>
<dbReference type="EMBL" id="JABEMC010000001">
    <property type="protein sequence ID" value="NNG77840.1"/>
    <property type="molecule type" value="Genomic_DNA"/>
</dbReference>
<protein>
    <submittedName>
        <fullName evidence="2">Uncharacterized protein</fullName>
    </submittedName>
</protein>
<dbReference type="Proteomes" id="UP000549517">
    <property type="component" value="Unassembled WGS sequence"/>
</dbReference>
<sequence length="92" mass="10355">MPTYVRVKDTDTKHEFDVLETHPQIGDNLQLIKSDRYPPARSPRAPKHHVKRARSTQQESPENVPSADASGESPSRPAGRNTKKEEGEESHD</sequence>
<comment type="caution">
    <text evidence="2">The sequence shown here is derived from an EMBL/GenBank/DDBJ whole genome shotgun (WGS) entry which is preliminary data.</text>
</comment>
<feature type="compositionally biased region" description="Basic residues" evidence="1">
    <location>
        <begin position="44"/>
        <end position="54"/>
    </location>
</feature>
<evidence type="ECO:0000313" key="3">
    <source>
        <dbReference type="Proteomes" id="UP000549517"/>
    </source>
</evidence>
<reference evidence="2 3" key="1">
    <citation type="submission" date="2020-05" db="EMBL/GenBank/DDBJ databases">
        <title>MicrobeNet Type strains.</title>
        <authorList>
            <person name="Nicholson A.C."/>
        </authorList>
    </citation>
    <scope>NUCLEOTIDE SEQUENCE [LARGE SCALE GENOMIC DNA]</scope>
    <source>
        <strain evidence="2 3">CCUG 46604</strain>
    </source>
</reference>
<organism evidence="2 3">
    <name type="scientific">Brevibacterium luteolum</name>
    <dbReference type="NCBI Taxonomy" id="199591"/>
    <lineage>
        <taxon>Bacteria</taxon>
        <taxon>Bacillati</taxon>
        <taxon>Actinomycetota</taxon>
        <taxon>Actinomycetes</taxon>
        <taxon>Micrococcales</taxon>
        <taxon>Brevibacteriaceae</taxon>
        <taxon>Brevibacterium</taxon>
    </lineage>
</organism>
<proteinExistence type="predicted"/>
<name>A0A849APH6_9MICO</name>
<dbReference type="RefSeq" id="WP_170273078.1">
    <property type="nucleotide sequence ID" value="NZ_BAAAKH010000002.1"/>
</dbReference>
<feature type="region of interest" description="Disordered" evidence="1">
    <location>
        <begin position="18"/>
        <end position="92"/>
    </location>
</feature>
<accession>A0A849APH6</accession>
<dbReference type="AlphaFoldDB" id="A0A849APH6"/>
<evidence type="ECO:0000313" key="2">
    <source>
        <dbReference type="EMBL" id="NNG77840.1"/>
    </source>
</evidence>
<evidence type="ECO:0000256" key="1">
    <source>
        <dbReference type="SAM" id="MobiDB-lite"/>
    </source>
</evidence>
<gene>
    <name evidence="2" type="ORF">HLA91_00385</name>
</gene>